<dbReference type="EMBL" id="JAWXYG010000008">
    <property type="protein sequence ID" value="KAK4265830.1"/>
    <property type="molecule type" value="Genomic_DNA"/>
</dbReference>
<evidence type="ECO:0000313" key="1">
    <source>
        <dbReference type="EMBL" id="KAK4265830.1"/>
    </source>
</evidence>
<reference evidence="1" key="1">
    <citation type="submission" date="2023-10" db="EMBL/GenBank/DDBJ databases">
        <title>Chromosome-level genome of the transformable northern wattle, Acacia crassicarpa.</title>
        <authorList>
            <person name="Massaro I."/>
            <person name="Sinha N.R."/>
            <person name="Poethig S."/>
            <person name="Leichty A.R."/>
        </authorList>
    </citation>
    <scope>NUCLEOTIDE SEQUENCE</scope>
    <source>
        <strain evidence="1">Acra3RX</strain>
        <tissue evidence="1">Leaf</tissue>
    </source>
</reference>
<dbReference type="AlphaFoldDB" id="A0AAE1J8M7"/>
<evidence type="ECO:0000313" key="2">
    <source>
        <dbReference type="Proteomes" id="UP001293593"/>
    </source>
</evidence>
<gene>
    <name evidence="1" type="ORF">QN277_026829</name>
</gene>
<sequence>MKTVTISKKRLLVGAVEASLRRLSRLTQALSAPLTEIARAHLCISSFPSLMPPCSDELLQMSVQIDHCFMDRDASTAA</sequence>
<accession>A0AAE1J8M7</accession>
<name>A0AAE1J8M7_9FABA</name>
<organism evidence="1 2">
    <name type="scientific">Acacia crassicarpa</name>
    <name type="common">northern wattle</name>
    <dbReference type="NCBI Taxonomy" id="499986"/>
    <lineage>
        <taxon>Eukaryota</taxon>
        <taxon>Viridiplantae</taxon>
        <taxon>Streptophyta</taxon>
        <taxon>Embryophyta</taxon>
        <taxon>Tracheophyta</taxon>
        <taxon>Spermatophyta</taxon>
        <taxon>Magnoliopsida</taxon>
        <taxon>eudicotyledons</taxon>
        <taxon>Gunneridae</taxon>
        <taxon>Pentapetalae</taxon>
        <taxon>rosids</taxon>
        <taxon>fabids</taxon>
        <taxon>Fabales</taxon>
        <taxon>Fabaceae</taxon>
        <taxon>Caesalpinioideae</taxon>
        <taxon>mimosoid clade</taxon>
        <taxon>Acacieae</taxon>
        <taxon>Acacia</taxon>
    </lineage>
</organism>
<comment type="caution">
    <text evidence="1">The sequence shown here is derived from an EMBL/GenBank/DDBJ whole genome shotgun (WGS) entry which is preliminary data.</text>
</comment>
<dbReference type="Proteomes" id="UP001293593">
    <property type="component" value="Unassembled WGS sequence"/>
</dbReference>
<protein>
    <submittedName>
        <fullName evidence="1">Uncharacterized protein</fullName>
    </submittedName>
</protein>
<keyword evidence="2" id="KW-1185">Reference proteome</keyword>
<proteinExistence type="predicted"/>